<feature type="compositionally biased region" description="Basic and acidic residues" evidence="2">
    <location>
        <begin position="93"/>
        <end position="104"/>
    </location>
</feature>
<feature type="region of interest" description="Disordered" evidence="2">
    <location>
        <begin position="75"/>
        <end position="137"/>
    </location>
</feature>
<gene>
    <name evidence="4" type="primary">RvY_06431-1</name>
    <name evidence="4" type="synonym">RvY_06431.1</name>
    <name evidence="4" type="ORF">RvY_06431</name>
</gene>
<feature type="region of interest" description="Disordered" evidence="2">
    <location>
        <begin position="1"/>
        <end position="42"/>
    </location>
</feature>
<feature type="domain" description="CCHC-type" evidence="3">
    <location>
        <begin position="409"/>
        <end position="424"/>
    </location>
</feature>
<dbReference type="GO" id="GO:0008270">
    <property type="term" value="F:zinc ion binding"/>
    <property type="evidence" value="ECO:0007669"/>
    <property type="project" value="UniProtKB-KW"/>
</dbReference>
<evidence type="ECO:0000313" key="4">
    <source>
        <dbReference type="EMBL" id="GAU94706.1"/>
    </source>
</evidence>
<dbReference type="InterPro" id="IPR036875">
    <property type="entry name" value="Znf_CCHC_sf"/>
</dbReference>
<evidence type="ECO:0000256" key="1">
    <source>
        <dbReference type="PROSITE-ProRule" id="PRU00047"/>
    </source>
</evidence>
<dbReference type="AlphaFoldDB" id="A0A1D1UYJ4"/>
<dbReference type="EMBL" id="BDGG01000002">
    <property type="protein sequence ID" value="GAU94706.1"/>
    <property type="molecule type" value="Genomic_DNA"/>
</dbReference>
<evidence type="ECO:0000256" key="2">
    <source>
        <dbReference type="SAM" id="MobiDB-lite"/>
    </source>
</evidence>
<proteinExistence type="predicted"/>
<feature type="compositionally biased region" description="Basic and acidic residues" evidence="2">
    <location>
        <begin position="424"/>
        <end position="436"/>
    </location>
</feature>
<feature type="compositionally biased region" description="Low complexity" evidence="2">
    <location>
        <begin position="440"/>
        <end position="449"/>
    </location>
</feature>
<dbReference type="Proteomes" id="UP000186922">
    <property type="component" value="Unassembled WGS sequence"/>
</dbReference>
<keyword evidence="1" id="KW-0479">Metal-binding</keyword>
<keyword evidence="1" id="KW-0863">Zinc-finger</keyword>
<feature type="region of interest" description="Disordered" evidence="2">
    <location>
        <begin position="423"/>
        <end position="450"/>
    </location>
</feature>
<evidence type="ECO:0000313" key="5">
    <source>
        <dbReference type="Proteomes" id="UP000186922"/>
    </source>
</evidence>
<keyword evidence="5" id="KW-1185">Reference proteome</keyword>
<protein>
    <recommendedName>
        <fullName evidence="3">CCHC-type domain-containing protein</fullName>
    </recommendedName>
</protein>
<dbReference type="SUPFAM" id="SSF57756">
    <property type="entry name" value="Retrovirus zinc finger-like domains"/>
    <property type="match status" value="1"/>
</dbReference>
<name>A0A1D1UYJ4_RAMVA</name>
<keyword evidence="1" id="KW-0862">Zinc</keyword>
<dbReference type="GO" id="GO:0003676">
    <property type="term" value="F:nucleic acid binding"/>
    <property type="evidence" value="ECO:0007669"/>
    <property type="project" value="InterPro"/>
</dbReference>
<accession>A0A1D1UYJ4</accession>
<comment type="caution">
    <text evidence="4">The sequence shown here is derived from an EMBL/GenBank/DDBJ whole genome shotgun (WGS) entry which is preliminary data.</text>
</comment>
<organism evidence="4 5">
    <name type="scientific">Ramazzottius varieornatus</name>
    <name type="common">Water bear</name>
    <name type="synonym">Tardigrade</name>
    <dbReference type="NCBI Taxonomy" id="947166"/>
    <lineage>
        <taxon>Eukaryota</taxon>
        <taxon>Metazoa</taxon>
        <taxon>Ecdysozoa</taxon>
        <taxon>Tardigrada</taxon>
        <taxon>Eutardigrada</taxon>
        <taxon>Parachela</taxon>
        <taxon>Hypsibioidea</taxon>
        <taxon>Ramazzottiidae</taxon>
        <taxon>Ramazzottius</taxon>
    </lineage>
</organism>
<feature type="compositionally biased region" description="Basic and acidic residues" evidence="2">
    <location>
        <begin position="113"/>
        <end position="127"/>
    </location>
</feature>
<dbReference type="Gene3D" id="4.10.60.10">
    <property type="entry name" value="Zinc finger, CCHC-type"/>
    <property type="match status" value="1"/>
</dbReference>
<dbReference type="InterPro" id="IPR001878">
    <property type="entry name" value="Znf_CCHC"/>
</dbReference>
<sequence>MANSRPQSLHGPMPPVASESPSGRHRYGTKYPAGPDDSQVLTTLPEVPLAKRLRSALKEVRRPVSVDRALELFAEPGREDRQGSPSRLGNGSRRLESGSRRLERQGTGPEALRVSDRSGRQERRMEYEGSAYVGDQVGPGGHDVLMGHMGHSSGERLQGEQAGRNGRDPWLPTNATYPTPEEIAAILRHVKQLEATNESLHHQVCSSPTYSVSRAPSPLPQYGNQIPSSLTPVVYSVVSKKPPPSTHFNFPPVTPTVDKLLRQKSAYVVFQYLVTDRYVPDNTKRKQSGDSSTGHLGIVDLPSWQEAFLTFSLYRSYYYPDMAIPFLAYSGIIRGLASRKPDVRFWLEYDQRCRQKMALPDSDVAGWYHEDRDIVKAVKSNFKPTSTTTTVISAVARGPYSEWIRTTTCHICSEKGHIATTCPSKKEGVNRSDRFSNMKSDGSNSNSDGNRPKAVVLACGRFSKPGGCAEPCYQNYAHNCSQCLKPGHTKLTHRYA</sequence>
<reference evidence="4 5" key="1">
    <citation type="journal article" date="2016" name="Nat. Commun.">
        <title>Extremotolerant tardigrade genome and improved radiotolerance of human cultured cells by tardigrade-unique protein.</title>
        <authorList>
            <person name="Hashimoto T."/>
            <person name="Horikawa D.D."/>
            <person name="Saito Y."/>
            <person name="Kuwahara H."/>
            <person name="Kozuka-Hata H."/>
            <person name="Shin-I T."/>
            <person name="Minakuchi Y."/>
            <person name="Ohishi K."/>
            <person name="Motoyama A."/>
            <person name="Aizu T."/>
            <person name="Enomoto A."/>
            <person name="Kondo K."/>
            <person name="Tanaka S."/>
            <person name="Hara Y."/>
            <person name="Koshikawa S."/>
            <person name="Sagara H."/>
            <person name="Miura T."/>
            <person name="Yokobori S."/>
            <person name="Miyagawa K."/>
            <person name="Suzuki Y."/>
            <person name="Kubo T."/>
            <person name="Oyama M."/>
            <person name="Kohara Y."/>
            <person name="Fujiyama A."/>
            <person name="Arakawa K."/>
            <person name="Katayama T."/>
            <person name="Toyoda A."/>
            <person name="Kunieda T."/>
        </authorList>
    </citation>
    <scope>NUCLEOTIDE SEQUENCE [LARGE SCALE GENOMIC DNA]</scope>
    <source>
        <strain evidence="4 5">YOKOZUNA-1</strain>
    </source>
</reference>
<dbReference type="PROSITE" id="PS50158">
    <property type="entry name" value="ZF_CCHC"/>
    <property type="match status" value="1"/>
</dbReference>
<evidence type="ECO:0000259" key="3">
    <source>
        <dbReference type="PROSITE" id="PS50158"/>
    </source>
</evidence>